<dbReference type="PROSITE" id="PS50297">
    <property type="entry name" value="ANK_REP_REGION"/>
    <property type="match status" value="10"/>
</dbReference>
<dbReference type="InterPro" id="IPR043136">
    <property type="entry name" value="B30.2/SPRY_sf"/>
</dbReference>
<dbReference type="InterPro" id="IPR036770">
    <property type="entry name" value="Ankyrin_rpt-contain_sf"/>
</dbReference>
<feature type="repeat" description="ANK" evidence="3">
    <location>
        <begin position="691"/>
        <end position="713"/>
    </location>
</feature>
<feature type="repeat" description="ANK" evidence="3">
    <location>
        <begin position="1202"/>
        <end position="1234"/>
    </location>
</feature>
<feature type="repeat" description="ANK" evidence="3">
    <location>
        <begin position="926"/>
        <end position="958"/>
    </location>
</feature>
<evidence type="ECO:0000313" key="7">
    <source>
        <dbReference type="Proteomes" id="UP000016922"/>
    </source>
</evidence>
<dbReference type="Gene3D" id="2.60.120.920">
    <property type="match status" value="1"/>
</dbReference>
<proteinExistence type="predicted"/>
<dbReference type="Gene3D" id="1.25.40.20">
    <property type="entry name" value="Ankyrin repeat-containing domain"/>
    <property type="match status" value="5"/>
</dbReference>
<gene>
    <name evidence="6" type="ORF">GLAREA_00986</name>
</gene>
<evidence type="ECO:0000256" key="2">
    <source>
        <dbReference type="ARBA" id="ARBA00023043"/>
    </source>
</evidence>
<dbReference type="KEGG" id="glz:GLAREA_00986"/>
<feature type="domain" description="B30.2/SPRY" evidence="5">
    <location>
        <begin position="1523"/>
        <end position="1717"/>
    </location>
</feature>
<feature type="region of interest" description="Disordered" evidence="4">
    <location>
        <begin position="778"/>
        <end position="812"/>
    </location>
</feature>
<dbReference type="InterPro" id="IPR044736">
    <property type="entry name" value="Gid1/RanBPM/SPLA_SPRY"/>
</dbReference>
<evidence type="ECO:0000259" key="5">
    <source>
        <dbReference type="PROSITE" id="PS50188"/>
    </source>
</evidence>
<dbReference type="SMART" id="SM00449">
    <property type="entry name" value="SPRY"/>
    <property type="match status" value="1"/>
</dbReference>
<evidence type="ECO:0000256" key="4">
    <source>
        <dbReference type="SAM" id="MobiDB-lite"/>
    </source>
</evidence>
<reference evidence="6 7" key="1">
    <citation type="journal article" date="2013" name="BMC Genomics">
        <title>Genomics-driven discovery of the pneumocandin biosynthetic gene cluster in the fungus Glarea lozoyensis.</title>
        <authorList>
            <person name="Chen L."/>
            <person name="Yue Q."/>
            <person name="Zhang X."/>
            <person name="Xiang M."/>
            <person name="Wang C."/>
            <person name="Li S."/>
            <person name="Che Y."/>
            <person name="Ortiz-Lopez F.J."/>
            <person name="Bills G.F."/>
            <person name="Liu X."/>
            <person name="An Z."/>
        </authorList>
    </citation>
    <scope>NUCLEOTIDE SEQUENCE [LARGE SCALE GENOMIC DNA]</scope>
    <source>
        <strain evidence="7">ATCC 20868 / MF5171</strain>
    </source>
</reference>
<dbReference type="InterPro" id="IPR013320">
    <property type="entry name" value="ConA-like_dom_sf"/>
</dbReference>
<feature type="repeat" description="ANK" evidence="3">
    <location>
        <begin position="1403"/>
        <end position="1435"/>
    </location>
</feature>
<dbReference type="Pfam" id="PF12796">
    <property type="entry name" value="Ank_2"/>
    <property type="match status" value="6"/>
</dbReference>
<feature type="repeat" description="ANK" evidence="3">
    <location>
        <begin position="1436"/>
        <end position="1468"/>
    </location>
</feature>
<name>S3DCX4_GLAL2</name>
<dbReference type="PROSITE" id="PS50088">
    <property type="entry name" value="ANK_REPEAT"/>
    <property type="match status" value="12"/>
</dbReference>
<feature type="region of interest" description="Disordered" evidence="4">
    <location>
        <begin position="719"/>
        <end position="743"/>
    </location>
</feature>
<evidence type="ECO:0000313" key="6">
    <source>
        <dbReference type="EMBL" id="EPE29826.1"/>
    </source>
</evidence>
<feature type="repeat" description="ANK" evidence="3">
    <location>
        <begin position="959"/>
        <end position="991"/>
    </location>
</feature>
<feature type="compositionally biased region" description="Acidic residues" evidence="4">
    <location>
        <begin position="782"/>
        <end position="794"/>
    </location>
</feature>
<dbReference type="OrthoDB" id="3547117at2759"/>
<dbReference type="eggNOG" id="KOG4177">
    <property type="taxonomic scope" value="Eukaryota"/>
</dbReference>
<protein>
    <submittedName>
        <fullName evidence="6">Ankyrin repeat-containing protein</fullName>
    </submittedName>
</protein>
<feature type="repeat" description="ANK" evidence="3">
    <location>
        <begin position="1339"/>
        <end position="1371"/>
    </location>
</feature>
<evidence type="ECO:0000256" key="3">
    <source>
        <dbReference type="PROSITE-ProRule" id="PRU00023"/>
    </source>
</evidence>
<dbReference type="SUPFAM" id="SSF48403">
    <property type="entry name" value="Ankyrin repeat"/>
    <property type="match status" value="3"/>
</dbReference>
<feature type="repeat" description="ANK" evidence="3">
    <location>
        <begin position="827"/>
        <end position="859"/>
    </location>
</feature>
<dbReference type="Pfam" id="PF00023">
    <property type="entry name" value="Ank"/>
    <property type="match status" value="1"/>
</dbReference>
<feature type="repeat" description="ANK" evidence="3">
    <location>
        <begin position="992"/>
        <end position="1024"/>
    </location>
</feature>
<dbReference type="EMBL" id="KE145367">
    <property type="protein sequence ID" value="EPE29826.1"/>
    <property type="molecule type" value="Genomic_DNA"/>
</dbReference>
<dbReference type="InterPro" id="IPR001870">
    <property type="entry name" value="B30.2/SPRY"/>
</dbReference>
<dbReference type="Pfam" id="PF00622">
    <property type="entry name" value="SPRY"/>
    <property type="match status" value="1"/>
</dbReference>
<keyword evidence="1" id="KW-0677">Repeat</keyword>
<feature type="repeat" description="ANK" evidence="3">
    <location>
        <begin position="893"/>
        <end position="925"/>
    </location>
</feature>
<feature type="repeat" description="ANK" evidence="3">
    <location>
        <begin position="1271"/>
        <end position="1303"/>
    </location>
</feature>
<dbReference type="Proteomes" id="UP000016922">
    <property type="component" value="Unassembled WGS sequence"/>
</dbReference>
<dbReference type="OMA" id="EYASERC"/>
<dbReference type="InterPro" id="IPR003877">
    <property type="entry name" value="SPRY_dom"/>
</dbReference>
<dbReference type="CDD" id="cd12885">
    <property type="entry name" value="SPRY_RanBP_like"/>
    <property type="match status" value="1"/>
</dbReference>
<organism evidence="6 7">
    <name type="scientific">Glarea lozoyensis (strain ATCC 20868 / MF5171)</name>
    <dbReference type="NCBI Taxonomy" id="1116229"/>
    <lineage>
        <taxon>Eukaryota</taxon>
        <taxon>Fungi</taxon>
        <taxon>Dikarya</taxon>
        <taxon>Ascomycota</taxon>
        <taxon>Pezizomycotina</taxon>
        <taxon>Leotiomycetes</taxon>
        <taxon>Helotiales</taxon>
        <taxon>Helotiaceae</taxon>
        <taxon>Glarea</taxon>
    </lineage>
</organism>
<keyword evidence="2 3" id="KW-0040">ANK repeat</keyword>
<dbReference type="SMART" id="SM00248">
    <property type="entry name" value="ANK"/>
    <property type="match status" value="23"/>
</dbReference>
<keyword evidence="7" id="KW-1185">Reference proteome</keyword>
<dbReference type="PRINTS" id="PR01415">
    <property type="entry name" value="ANKYRIN"/>
</dbReference>
<dbReference type="PANTHER" id="PTHR24198">
    <property type="entry name" value="ANKYRIN REPEAT AND PROTEIN KINASE DOMAIN-CONTAINING PROTEIN"/>
    <property type="match status" value="1"/>
</dbReference>
<evidence type="ECO:0000256" key="1">
    <source>
        <dbReference type="ARBA" id="ARBA00022737"/>
    </source>
</evidence>
<dbReference type="InterPro" id="IPR002110">
    <property type="entry name" value="Ankyrin_rpt"/>
</dbReference>
<feature type="compositionally biased region" description="Basic and acidic residues" evidence="4">
    <location>
        <begin position="719"/>
        <end position="728"/>
    </location>
</feature>
<dbReference type="SUPFAM" id="SSF49899">
    <property type="entry name" value="Concanavalin A-like lectins/glucanases"/>
    <property type="match status" value="1"/>
</dbReference>
<dbReference type="RefSeq" id="XP_008083935.1">
    <property type="nucleotide sequence ID" value="XM_008085744.1"/>
</dbReference>
<feature type="compositionally biased region" description="Low complexity" evidence="4">
    <location>
        <begin position="795"/>
        <end position="807"/>
    </location>
</feature>
<dbReference type="GeneID" id="19460044"/>
<dbReference type="PANTHER" id="PTHR24198:SF165">
    <property type="entry name" value="ANKYRIN REPEAT-CONTAINING PROTEIN-RELATED"/>
    <property type="match status" value="1"/>
</dbReference>
<accession>S3DCX4</accession>
<feature type="repeat" description="ANK" evidence="3">
    <location>
        <begin position="860"/>
        <end position="892"/>
    </location>
</feature>
<dbReference type="HOGENOM" id="CLU_001662_0_0_1"/>
<dbReference type="PROSITE" id="PS50188">
    <property type="entry name" value="B302_SPRY"/>
    <property type="match status" value="1"/>
</dbReference>
<dbReference type="eggNOG" id="KOG1477">
    <property type="taxonomic scope" value="Eukaryota"/>
</dbReference>
<sequence>MSVLGQLLGGRPQLFQDIRAHYLNIKNQISWTTSDLWMILCSLITSSEIKHIIIVIDAVDRADRSIFSELQDLIHSCIQREACCKIVVTATEPPPNHHLPALHVVDLAKEFPDEIKRDVATVAERGIHSLAFISPEYKDLADKLSRQSQTRGRQLETALGLRLLGAQGCRSTASSIQAEIQSIFASHPPFPERLVDHVLSSPLWIHDCLFWILHSYRPLTLSELSIALFISDQANSFAEIEIDIPLNIRKDLIQNLGPIFSIQQEQVHLYHQCLKEPILNALKQKNTASSSTSSRNQRSASLPPIYSSSSILLEHDEIARKCLKYMSWNDTEKQALQNPNLRVTNFHPVKPHDFMAYAARYWQDHYSDARCNKRLHQDVVDFLSDETRLRRWIRARPIEHNIKIQLQCNMSPIHAASYLGLVDVVTTLLKTADPIHKEIALHAAAREAHASIFPLMRDDDLVSQHISKTSALGRHLEIVKILSNTNNHIGLGDRQYGLFQQDALQENVKGMNNLQNDIIHTLFSKYTYDELLVEAIRRSQLPTVRILLRKPDCLKLSRKTVANLLQISVSNCSLEIMRELLENNAIAAIVDLEDLIAALDLAAHHGHKMLFRELLAKVKRNGHHVNFLQLLDVAVSNDHVKIIEEIERAGEDVKTISEEVHALHLACHYGDFHMVEKLLGLGVDSSSVYLDKFTPLHLAAASGSLKIVQALLRQIQKNKEIQRPENPETARSIGTQEPQTGGKKRNYLQFDENHSAGNKTITGKLQDDGSRVIDECNPGFAADEESSTIEDPCLESEYNSEVSSSSSNDEKDRTTFLEDRMGIEYIDEPTALHSAAQRGHIEITKILIKSGEDYNRKSITRMTPLHLAARKGNTTIVKLILESGGNPNVVGRNNSSPLLLASNEGKLNSVKVLLKARAEVDIVDHDLESALHKASKFGYSSIVSLLLQQEADVDLRNEDGNTPLHLAAKKGHLEAVKDLFQHAPDFNIANHHGDTALHMAAKGQFSAVLRHVLENSPGININDRDNMKGFTALHWLNSDPECIKILKRYGADMEAESSLNNTALFEAVRCNSEEGVRALLECGAKPDSRNRRDSYPMNRAAQLGNTAIVKMLMDMNANPLCKDNLSGGARTPLQLAFEGDFPESVLQVLERVNGSLPTADDYGEAVLYIFRHAPRSKSLSLLALQKALQIPNVNLEITDEDYGQTPLSHAAEGGHQEIVEMLLAAGAERTSQDNVSGRTPLLWPVANGHETIVINLLEESASDQLDLTDKQSFTALHTAIARGEPSIIEILLDQGANIEARAFSIDLTPLAYAAAVTTKLEVVSALLFRGASLSALNQWSLTPLEVAIKFGTVDVVKAITEKGASLSTRAFHVSPLELAITYKRKDVGSYFMRDHAMVLFNDQGWAVLHLAAILGDVVTVRACLQNNPQVNSRDRMGYTPLHWAAKHGLTTVTKLLLDEGADVNLAGSREMTALHFGAHSQNEETLQIILCHNPDMSLLDIHGWNFMRIFQAHNEHNLSSFCGGAAMNDFTDNRWEIAGESPSCRVRSIVGSGIIISDDGLIISAENVHKTELRVGTQVRTDHPMPFGLYSYYFEITVQQAGQESEIGLGFCTDDSERRGMPGWGCETWGYNSDGSIHKWLESVSNAEWVRPAPKYSQNDTIGCGVDFRSRKAYFTKNGVLLGKEAVFGEIKGRLWPLICFRTSGAVVSTNLGGVRDFVFKESEMEVTQIYCAEPDEKPVTMMEDLKG</sequence>